<keyword evidence="2" id="KW-1185">Reference proteome</keyword>
<dbReference type="OrthoDB" id="538336at2759"/>
<dbReference type="SUPFAM" id="SSF56645">
    <property type="entry name" value="Acyl-CoA dehydrogenase NM domain-like"/>
    <property type="match status" value="1"/>
</dbReference>
<evidence type="ECO:0000313" key="1">
    <source>
        <dbReference type="EMBL" id="CAE8606310.1"/>
    </source>
</evidence>
<organism evidence="1 2">
    <name type="scientific">Polarella glacialis</name>
    <name type="common">Dinoflagellate</name>
    <dbReference type="NCBI Taxonomy" id="89957"/>
    <lineage>
        <taxon>Eukaryota</taxon>
        <taxon>Sar</taxon>
        <taxon>Alveolata</taxon>
        <taxon>Dinophyceae</taxon>
        <taxon>Suessiales</taxon>
        <taxon>Suessiaceae</taxon>
        <taxon>Polarella</taxon>
    </lineage>
</organism>
<dbReference type="Proteomes" id="UP000654075">
    <property type="component" value="Unassembled WGS sequence"/>
</dbReference>
<dbReference type="GO" id="GO:0016627">
    <property type="term" value="F:oxidoreductase activity, acting on the CH-CH group of donors"/>
    <property type="evidence" value="ECO:0007669"/>
    <property type="project" value="InterPro"/>
</dbReference>
<dbReference type="InterPro" id="IPR009100">
    <property type="entry name" value="AcylCoA_DH/oxidase_NM_dom_sf"/>
</dbReference>
<gene>
    <name evidence="1" type="ORF">PGLA1383_LOCUS24294</name>
</gene>
<sequence length="118" mass="12805">MAAMALGAWEDSFREQIADLKALGANIPYSESEARLRKIVQSGVLRHTDISDNPERFIAAHRLLAELATSLGPGFWIRFTVHFNLFAGSVVALGGPEQVAALDNFQTEGKVGCFGLTE</sequence>
<proteinExistence type="predicted"/>
<reference evidence="1" key="1">
    <citation type="submission" date="2021-02" db="EMBL/GenBank/DDBJ databases">
        <authorList>
            <person name="Dougan E. K."/>
            <person name="Rhodes N."/>
            <person name="Thang M."/>
            <person name="Chan C."/>
        </authorList>
    </citation>
    <scope>NUCLEOTIDE SEQUENCE</scope>
</reference>
<comment type="caution">
    <text evidence="1">The sequence shown here is derived from an EMBL/GenBank/DDBJ whole genome shotgun (WGS) entry which is preliminary data.</text>
</comment>
<protein>
    <submittedName>
        <fullName evidence="1">Uncharacterized protein</fullName>
    </submittedName>
</protein>
<evidence type="ECO:0000313" key="2">
    <source>
        <dbReference type="Proteomes" id="UP000654075"/>
    </source>
</evidence>
<dbReference type="AlphaFoldDB" id="A0A813EX64"/>
<dbReference type="EMBL" id="CAJNNV010018983">
    <property type="protein sequence ID" value="CAE8606310.1"/>
    <property type="molecule type" value="Genomic_DNA"/>
</dbReference>
<feature type="non-terminal residue" evidence="1">
    <location>
        <position position="118"/>
    </location>
</feature>
<accession>A0A813EX64</accession>
<name>A0A813EX64_POLGL</name>